<feature type="transmembrane region" description="Helical" evidence="6">
    <location>
        <begin position="46"/>
        <end position="65"/>
    </location>
</feature>
<evidence type="ECO:0000256" key="3">
    <source>
        <dbReference type="ARBA" id="ARBA00022989"/>
    </source>
</evidence>
<evidence type="ECO:0000256" key="4">
    <source>
        <dbReference type="ARBA" id="ARBA00023136"/>
    </source>
</evidence>
<feature type="domain" description="Rhodopsin" evidence="7">
    <location>
        <begin position="30"/>
        <end position="268"/>
    </location>
</feature>
<name>A0A0U1LX69_TALIS</name>
<evidence type="ECO:0000256" key="1">
    <source>
        <dbReference type="ARBA" id="ARBA00004141"/>
    </source>
</evidence>
<evidence type="ECO:0000313" key="9">
    <source>
        <dbReference type="Proteomes" id="UP000054383"/>
    </source>
</evidence>
<keyword evidence="4 6" id="KW-0472">Membrane</keyword>
<protein>
    <recommendedName>
        <fullName evidence="7">Rhodopsin domain-containing protein</fullName>
    </recommendedName>
</protein>
<evidence type="ECO:0000259" key="7">
    <source>
        <dbReference type="Pfam" id="PF20684"/>
    </source>
</evidence>
<dbReference type="Proteomes" id="UP000054383">
    <property type="component" value="Unassembled WGS sequence"/>
</dbReference>
<feature type="transmembrane region" description="Helical" evidence="6">
    <location>
        <begin position="168"/>
        <end position="191"/>
    </location>
</feature>
<dbReference type="Pfam" id="PF20684">
    <property type="entry name" value="Fung_rhodopsin"/>
    <property type="match status" value="1"/>
</dbReference>
<feature type="transmembrane region" description="Helical" evidence="6">
    <location>
        <begin position="88"/>
        <end position="112"/>
    </location>
</feature>
<keyword evidence="2 6" id="KW-0812">Transmembrane</keyword>
<dbReference type="InterPro" id="IPR049326">
    <property type="entry name" value="Rhodopsin_dom_fungi"/>
</dbReference>
<dbReference type="OrthoDB" id="444631at2759"/>
<dbReference type="EMBL" id="CVMT01000003">
    <property type="protein sequence ID" value="CRG87261.1"/>
    <property type="molecule type" value="Genomic_DNA"/>
</dbReference>
<keyword evidence="9" id="KW-1185">Reference proteome</keyword>
<evidence type="ECO:0000256" key="2">
    <source>
        <dbReference type="ARBA" id="ARBA00022692"/>
    </source>
</evidence>
<dbReference type="PANTHER" id="PTHR33048">
    <property type="entry name" value="PTH11-LIKE INTEGRAL MEMBRANE PROTEIN (AFU_ORTHOLOGUE AFUA_5G11245)"/>
    <property type="match status" value="1"/>
</dbReference>
<feature type="transmembrane region" description="Helical" evidence="6">
    <location>
        <begin position="124"/>
        <end position="148"/>
    </location>
</feature>
<reference evidence="8 9" key="1">
    <citation type="submission" date="2015-04" db="EMBL/GenBank/DDBJ databases">
        <authorList>
            <person name="Syromyatnikov M.Y."/>
            <person name="Popov V.N."/>
        </authorList>
    </citation>
    <scope>NUCLEOTIDE SEQUENCE [LARGE SCALE GENOMIC DNA]</scope>
    <source>
        <strain evidence="8">WF-38-12</strain>
    </source>
</reference>
<comment type="similarity">
    <text evidence="5">Belongs to the SAT4 family.</text>
</comment>
<proteinExistence type="inferred from homology"/>
<feature type="transmembrane region" description="Helical" evidence="6">
    <location>
        <begin position="14"/>
        <end position="34"/>
    </location>
</feature>
<evidence type="ECO:0000256" key="6">
    <source>
        <dbReference type="SAM" id="Phobius"/>
    </source>
</evidence>
<organism evidence="8 9">
    <name type="scientific">Talaromyces islandicus</name>
    <name type="common">Penicillium islandicum</name>
    <dbReference type="NCBI Taxonomy" id="28573"/>
    <lineage>
        <taxon>Eukaryota</taxon>
        <taxon>Fungi</taxon>
        <taxon>Dikarya</taxon>
        <taxon>Ascomycota</taxon>
        <taxon>Pezizomycotina</taxon>
        <taxon>Eurotiomycetes</taxon>
        <taxon>Eurotiomycetidae</taxon>
        <taxon>Eurotiales</taxon>
        <taxon>Trichocomaceae</taxon>
        <taxon>Talaromyces</taxon>
        <taxon>Talaromyces sect. Islandici</taxon>
    </lineage>
</organism>
<dbReference type="STRING" id="28573.A0A0U1LX69"/>
<dbReference type="GO" id="GO:0016020">
    <property type="term" value="C:membrane"/>
    <property type="evidence" value="ECO:0007669"/>
    <property type="project" value="UniProtKB-SubCell"/>
</dbReference>
<accession>A0A0U1LX69</accession>
<sequence>MNNLAMDTRAVNSLIPSAVLTVLAIGLVTARFGARARILGRLEPSDWVVAASLFFSVSLMAMLIAETKFGMGWHESDLPPEILTKQLIIFWLSLPVYNIAMVLAKVSIFLQYPRLFQTKTMHILCRATISTIAIFGLWAVLSALLHCIPVAKSWYPKQLAGYCLSNEILWFVNSGVYIITDLVIMVTPISSSFSLYLSLRQKLALCVMFASGGLVLIISIIRLQSVRVLSTSSDFIYDSPSFSMWSSIECSTGIICACLPTLRPLLSRVWPSIIPDLDTSRSQTRPSSRTLAYRSRQIYPADHIELARLRQDSRANSFNYHNVDELSRRLPVPGNAFAEDLYRKGTLF</sequence>
<dbReference type="OMA" id="KEPARCI"/>
<evidence type="ECO:0000313" key="8">
    <source>
        <dbReference type="EMBL" id="CRG87261.1"/>
    </source>
</evidence>
<dbReference type="PANTHER" id="PTHR33048:SF132">
    <property type="entry name" value="MEMBRANE PROTEIN, PUTATIVE (AFU_ORTHOLOGUE AFUA_6G07820)-RELATED"/>
    <property type="match status" value="1"/>
</dbReference>
<comment type="subcellular location">
    <subcellularLocation>
        <location evidence="1">Membrane</location>
        <topology evidence="1">Multi-pass membrane protein</topology>
    </subcellularLocation>
</comment>
<dbReference type="InterPro" id="IPR052337">
    <property type="entry name" value="SAT4-like"/>
</dbReference>
<dbReference type="AlphaFoldDB" id="A0A0U1LX69"/>
<evidence type="ECO:0000256" key="5">
    <source>
        <dbReference type="ARBA" id="ARBA00038359"/>
    </source>
</evidence>
<gene>
    <name evidence="8" type="ORF">PISL3812_04278</name>
</gene>
<keyword evidence="3 6" id="KW-1133">Transmembrane helix</keyword>
<feature type="transmembrane region" description="Helical" evidence="6">
    <location>
        <begin position="203"/>
        <end position="222"/>
    </location>
</feature>